<dbReference type="PROSITE" id="PS00584">
    <property type="entry name" value="PFKB_KINASES_2"/>
    <property type="match status" value="1"/>
</dbReference>
<protein>
    <submittedName>
        <fullName evidence="4">Sugar/nucleoside kinase (Ribokinase family)</fullName>
    </submittedName>
</protein>
<dbReference type="EMBL" id="JAUSWA010000007">
    <property type="protein sequence ID" value="MDQ0493406.1"/>
    <property type="molecule type" value="Genomic_DNA"/>
</dbReference>
<keyword evidence="1" id="KW-0808">Transferase</keyword>
<reference evidence="4 5" key="1">
    <citation type="submission" date="2023-07" db="EMBL/GenBank/DDBJ databases">
        <title>Genomic Encyclopedia of Type Strains, Phase IV (KMG-IV): sequencing the most valuable type-strain genomes for metagenomic binning, comparative biology and taxonomic classification.</title>
        <authorList>
            <person name="Goeker M."/>
        </authorList>
    </citation>
    <scope>NUCLEOTIDE SEQUENCE [LARGE SCALE GENOMIC DNA]</scope>
    <source>
        <strain evidence="4 5">DSM 14914</strain>
    </source>
</reference>
<dbReference type="PANTHER" id="PTHR42909">
    <property type="entry name" value="ZGC:136858"/>
    <property type="match status" value="1"/>
</dbReference>
<dbReference type="PROSITE" id="PS00583">
    <property type="entry name" value="PFKB_KINASES_1"/>
    <property type="match status" value="1"/>
</dbReference>
<evidence type="ECO:0000313" key="4">
    <source>
        <dbReference type="EMBL" id="MDQ0493406.1"/>
    </source>
</evidence>
<feature type="domain" description="Carbohydrate kinase PfkB" evidence="3">
    <location>
        <begin position="19"/>
        <end position="309"/>
    </location>
</feature>
<dbReference type="Proteomes" id="UP001242811">
    <property type="component" value="Unassembled WGS sequence"/>
</dbReference>
<dbReference type="SUPFAM" id="SSF53613">
    <property type="entry name" value="Ribokinase-like"/>
    <property type="match status" value="1"/>
</dbReference>
<evidence type="ECO:0000313" key="5">
    <source>
        <dbReference type="Proteomes" id="UP001242811"/>
    </source>
</evidence>
<organism evidence="4 5">
    <name type="scientific">Paenibacillus brasilensis</name>
    <dbReference type="NCBI Taxonomy" id="128574"/>
    <lineage>
        <taxon>Bacteria</taxon>
        <taxon>Bacillati</taxon>
        <taxon>Bacillota</taxon>
        <taxon>Bacilli</taxon>
        <taxon>Bacillales</taxon>
        <taxon>Paenibacillaceae</taxon>
        <taxon>Paenibacillus</taxon>
    </lineage>
</organism>
<dbReference type="InterPro" id="IPR011611">
    <property type="entry name" value="PfkB_dom"/>
</dbReference>
<sequence>MKLKLNRNNELNEPWPTRQQILCIGGANLDRKIMIKGTFQLHTSNPSSTRKQSCGGVARNVAENLGRLSQQVSLLTAVGDDAEGEFIVEQSRLYMNVIPLQVKGEPSTGVYTALLNECGELIVATAEMEIYDQIRPSAILENIPLITSSQLVLLDTNFSMNVIASTIRLCQEHRIPLIVSSVSAFKMRKLPRNLNGVGWLVCKQMEAESYLGIQLTDDQQLLDATRIFHQLGVQNVILIRGTDSVLFTSQDGAYGQISIQHDQEVIDVTGADDAFIAGMIYGIIQGYPMEQVCQFGISCVALTIQTDRTVSETISLNKLHSMFKELYGTHPQNFVFFKGVYFKEKDT</sequence>
<dbReference type="PANTHER" id="PTHR42909:SF4">
    <property type="entry name" value="CARBOHYDRATE KINASE, PFKB FAMILY"/>
    <property type="match status" value="1"/>
</dbReference>
<accession>A0ABU0KYH8</accession>
<dbReference type="InterPro" id="IPR002173">
    <property type="entry name" value="Carboh/pur_kinase_PfkB_CS"/>
</dbReference>
<gene>
    <name evidence="4" type="ORF">QOZ95_001564</name>
</gene>
<evidence type="ECO:0000256" key="2">
    <source>
        <dbReference type="ARBA" id="ARBA00022777"/>
    </source>
</evidence>
<dbReference type="InterPro" id="IPR029056">
    <property type="entry name" value="Ribokinase-like"/>
</dbReference>
<dbReference type="CDD" id="cd01941">
    <property type="entry name" value="YeiC_kinase_like"/>
    <property type="match status" value="1"/>
</dbReference>
<keyword evidence="5" id="KW-1185">Reference proteome</keyword>
<dbReference type="Gene3D" id="3.40.1190.20">
    <property type="match status" value="1"/>
</dbReference>
<evidence type="ECO:0000259" key="3">
    <source>
        <dbReference type="Pfam" id="PF00294"/>
    </source>
</evidence>
<comment type="caution">
    <text evidence="4">The sequence shown here is derived from an EMBL/GenBank/DDBJ whole genome shotgun (WGS) entry which is preliminary data.</text>
</comment>
<evidence type="ECO:0000256" key="1">
    <source>
        <dbReference type="ARBA" id="ARBA00022679"/>
    </source>
</evidence>
<dbReference type="Pfam" id="PF00294">
    <property type="entry name" value="PfkB"/>
    <property type="match status" value="1"/>
</dbReference>
<keyword evidence="2 4" id="KW-0418">Kinase</keyword>
<dbReference type="GO" id="GO:0016301">
    <property type="term" value="F:kinase activity"/>
    <property type="evidence" value="ECO:0007669"/>
    <property type="project" value="UniProtKB-KW"/>
</dbReference>
<name>A0ABU0KYH8_9BACL</name>
<proteinExistence type="predicted"/>
<dbReference type="RefSeq" id="WP_307499306.1">
    <property type="nucleotide sequence ID" value="NZ_JAUSWA010000007.1"/>
</dbReference>